<dbReference type="AlphaFoldDB" id="A0A6A4S7S7"/>
<evidence type="ECO:0000313" key="2">
    <source>
        <dbReference type="EMBL" id="KAF0027252.1"/>
    </source>
</evidence>
<protein>
    <submittedName>
        <fullName evidence="2">Uncharacterized protein</fullName>
    </submittedName>
</protein>
<feature type="compositionally biased region" description="Basic and acidic residues" evidence="1">
    <location>
        <begin position="80"/>
        <end position="90"/>
    </location>
</feature>
<evidence type="ECO:0000256" key="1">
    <source>
        <dbReference type="SAM" id="MobiDB-lite"/>
    </source>
</evidence>
<feature type="compositionally biased region" description="Basic and acidic residues" evidence="1">
    <location>
        <begin position="11"/>
        <end position="23"/>
    </location>
</feature>
<evidence type="ECO:0000313" key="3">
    <source>
        <dbReference type="Proteomes" id="UP000438429"/>
    </source>
</evidence>
<name>A0A6A4S7S7_SCOMX</name>
<gene>
    <name evidence="2" type="ORF">F2P81_019993</name>
</gene>
<proteinExistence type="predicted"/>
<feature type="region of interest" description="Disordered" evidence="1">
    <location>
        <begin position="1"/>
        <end position="90"/>
    </location>
</feature>
<sequence>MDTDAAQGGEESGRRQREEEGGGREGASSLTFSPTCLEHDCKLVRLGDGGEGGVTPKRSFDAPPVDERHDATEEGNMVEPTRRTFGRREA</sequence>
<organism evidence="2 3">
    <name type="scientific">Scophthalmus maximus</name>
    <name type="common">Turbot</name>
    <name type="synonym">Psetta maxima</name>
    <dbReference type="NCBI Taxonomy" id="52904"/>
    <lineage>
        <taxon>Eukaryota</taxon>
        <taxon>Metazoa</taxon>
        <taxon>Chordata</taxon>
        <taxon>Craniata</taxon>
        <taxon>Vertebrata</taxon>
        <taxon>Euteleostomi</taxon>
        <taxon>Actinopterygii</taxon>
        <taxon>Neopterygii</taxon>
        <taxon>Teleostei</taxon>
        <taxon>Neoteleostei</taxon>
        <taxon>Acanthomorphata</taxon>
        <taxon>Carangaria</taxon>
        <taxon>Pleuronectiformes</taxon>
        <taxon>Pleuronectoidei</taxon>
        <taxon>Scophthalmidae</taxon>
        <taxon>Scophthalmus</taxon>
    </lineage>
</organism>
<comment type="caution">
    <text evidence="2">The sequence shown here is derived from an EMBL/GenBank/DDBJ whole genome shotgun (WGS) entry which is preliminary data.</text>
</comment>
<dbReference type="Proteomes" id="UP000438429">
    <property type="component" value="Unassembled WGS sequence"/>
</dbReference>
<dbReference type="EMBL" id="VEVO01000018">
    <property type="protein sequence ID" value="KAF0027252.1"/>
    <property type="molecule type" value="Genomic_DNA"/>
</dbReference>
<reference evidence="2 3" key="1">
    <citation type="submission" date="2019-06" db="EMBL/GenBank/DDBJ databases">
        <title>Draft genomes of female and male turbot (Scophthalmus maximus).</title>
        <authorList>
            <person name="Xu H."/>
            <person name="Xu X.-W."/>
            <person name="Shao C."/>
            <person name="Chen S."/>
        </authorList>
    </citation>
    <scope>NUCLEOTIDE SEQUENCE [LARGE SCALE GENOMIC DNA]</scope>
    <source>
        <strain evidence="2">Ysfricsl-2016a</strain>
        <tissue evidence="2">Blood</tissue>
    </source>
</reference>
<accession>A0A6A4S7S7</accession>